<dbReference type="AlphaFoldDB" id="A0A8K1FHJ1"/>
<dbReference type="EMBL" id="SPLM01000110">
    <property type="protein sequence ID" value="TMW58828.1"/>
    <property type="molecule type" value="Genomic_DNA"/>
</dbReference>
<name>A0A8K1FHJ1_PYTOL</name>
<evidence type="ECO:0000313" key="3">
    <source>
        <dbReference type="Proteomes" id="UP000794436"/>
    </source>
</evidence>
<comment type="caution">
    <text evidence="2">The sequence shown here is derived from an EMBL/GenBank/DDBJ whole genome shotgun (WGS) entry which is preliminary data.</text>
</comment>
<keyword evidence="1" id="KW-0175">Coiled coil</keyword>
<organism evidence="2 3">
    <name type="scientific">Pythium oligandrum</name>
    <name type="common">Mycoparasitic fungus</name>
    <dbReference type="NCBI Taxonomy" id="41045"/>
    <lineage>
        <taxon>Eukaryota</taxon>
        <taxon>Sar</taxon>
        <taxon>Stramenopiles</taxon>
        <taxon>Oomycota</taxon>
        <taxon>Peronosporomycetes</taxon>
        <taxon>Pythiales</taxon>
        <taxon>Pythiaceae</taxon>
        <taxon>Pythium</taxon>
    </lineage>
</organism>
<evidence type="ECO:0000256" key="1">
    <source>
        <dbReference type="SAM" id="Coils"/>
    </source>
</evidence>
<dbReference type="Proteomes" id="UP000794436">
    <property type="component" value="Unassembled WGS sequence"/>
</dbReference>
<keyword evidence="3" id="KW-1185">Reference proteome</keyword>
<proteinExistence type="predicted"/>
<sequence length="210" mass="23706">MTNSERARYYRERNAATRAETEAAVEELQRAVDSLEIQEEMYRQLVHLDVPPTTRANIVRLLVDFITDRLDTLLLTLQNSSHELERVEVTGDALAPIVRIDCSLRGHLTPSTTHQIYPHVIGNSVLLDRMMHDQVDLTCSCWFYFTPDGTLEHHTVEVNAVNGLRVLLGDLHTVGRVLSNVRIDRVTVYPNGEEIGRHASALSLAALDLE</sequence>
<accession>A0A8K1FHJ1</accession>
<gene>
    <name evidence="2" type="ORF">Poli38472_006973</name>
</gene>
<evidence type="ECO:0000313" key="2">
    <source>
        <dbReference type="EMBL" id="TMW58828.1"/>
    </source>
</evidence>
<protein>
    <submittedName>
        <fullName evidence="2">Uncharacterized protein</fullName>
    </submittedName>
</protein>
<reference evidence="2" key="1">
    <citation type="submission" date="2019-03" db="EMBL/GenBank/DDBJ databases">
        <title>Long read genome sequence of the mycoparasitic Pythium oligandrum ATCC 38472 isolated from sugarbeet rhizosphere.</title>
        <authorList>
            <person name="Gaulin E."/>
        </authorList>
    </citation>
    <scope>NUCLEOTIDE SEQUENCE</scope>
    <source>
        <strain evidence="2">ATCC 38472_TT</strain>
    </source>
</reference>
<feature type="coiled-coil region" evidence="1">
    <location>
        <begin position="18"/>
        <end position="45"/>
    </location>
</feature>